<evidence type="ECO:0000313" key="1">
    <source>
        <dbReference type="EMBL" id="KAJ5537700.1"/>
    </source>
</evidence>
<accession>A0AAD6GD88</accession>
<comment type="caution">
    <text evidence="1">The sequence shown here is derived from an EMBL/GenBank/DDBJ whole genome shotgun (WGS) entry which is preliminary data.</text>
</comment>
<dbReference type="EMBL" id="JAQIZZ010000006">
    <property type="protein sequence ID" value="KAJ5537700.1"/>
    <property type="molecule type" value="Genomic_DNA"/>
</dbReference>
<keyword evidence="2" id="KW-1185">Reference proteome</keyword>
<organism evidence="1 2">
    <name type="scientific">Penicillium frequentans</name>
    <dbReference type="NCBI Taxonomy" id="3151616"/>
    <lineage>
        <taxon>Eukaryota</taxon>
        <taxon>Fungi</taxon>
        <taxon>Dikarya</taxon>
        <taxon>Ascomycota</taxon>
        <taxon>Pezizomycotina</taxon>
        <taxon>Eurotiomycetes</taxon>
        <taxon>Eurotiomycetidae</taxon>
        <taxon>Eurotiales</taxon>
        <taxon>Aspergillaceae</taxon>
        <taxon>Penicillium</taxon>
    </lineage>
</organism>
<dbReference type="AlphaFoldDB" id="A0AAD6GD88"/>
<evidence type="ECO:0000313" key="2">
    <source>
        <dbReference type="Proteomes" id="UP001220324"/>
    </source>
</evidence>
<name>A0AAD6GD88_9EURO</name>
<sequence length="91" mass="10387">MTRTNEVVRSVCNVRLLSPHPRNPKLVAFTLQKGNALNRLATANAQYTNTSTGSGTVLSCKVTFLHWMKEIEPICWREEELDPKFLTWPKT</sequence>
<proteinExistence type="predicted"/>
<dbReference type="Proteomes" id="UP001220324">
    <property type="component" value="Unassembled WGS sequence"/>
</dbReference>
<protein>
    <submittedName>
        <fullName evidence="1">Uncharacterized protein</fullName>
    </submittedName>
</protein>
<gene>
    <name evidence="1" type="ORF">N7494_007179</name>
</gene>
<reference evidence="1 2" key="1">
    <citation type="journal article" date="2023" name="IMA Fungus">
        <title>Comparative genomic study of the Penicillium genus elucidates a diverse pangenome and 15 lateral gene transfer events.</title>
        <authorList>
            <person name="Petersen C."/>
            <person name="Sorensen T."/>
            <person name="Nielsen M.R."/>
            <person name="Sondergaard T.E."/>
            <person name="Sorensen J.L."/>
            <person name="Fitzpatrick D.A."/>
            <person name="Frisvad J.C."/>
            <person name="Nielsen K.L."/>
        </authorList>
    </citation>
    <scope>NUCLEOTIDE SEQUENCE [LARGE SCALE GENOMIC DNA]</scope>
    <source>
        <strain evidence="1 2">IBT 35679</strain>
    </source>
</reference>